<dbReference type="Proteomes" id="UP001595836">
    <property type="component" value="Unassembled WGS sequence"/>
</dbReference>
<dbReference type="InterPro" id="IPR028082">
    <property type="entry name" value="Peripla_BP_I"/>
</dbReference>
<dbReference type="Pfam" id="PF00356">
    <property type="entry name" value="LacI"/>
    <property type="match status" value="1"/>
</dbReference>
<proteinExistence type="predicted"/>
<dbReference type="PROSITE" id="PS50932">
    <property type="entry name" value="HTH_LACI_2"/>
    <property type="match status" value="1"/>
</dbReference>
<keyword evidence="3 6" id="KW-0238">DNA-binding</keyword>
<keyword evidence="2" id="KW-0805">Transcription regulation</keyword>
<reference evidence="7" key="1">
    <citation type="journal article" date="2019" name="Int. J. Syst. Evol. Microbiol.">
        <title>The Global Catalogue of Microorganisms (GCM) 10K type strain sequencing project: providing services to taxonomists for standard genome sequencing and annotation.</title>
        <authorList>
            <consortium name="The Broad Institute Genomics Platform"/>
            <consortium name="The Broad Institute Genome Sequencing Center for Infectious Disease"/>
            <person name="Wu L."/>
            <person name="Ma J."/>
        </authorList>
    </citation>
    <scope>NUCLEOTIDE SEQUENCE [LARGE SCALE GENOMIC DNA]</scope>
    <source>
        <strain evidence="7">JCM 11882</strain>
    </source>
</reference>
<dbReference type="Gene3D" id="3.40.50.2300">
    <property type="match status" value="2"/>
</dbReference>
<dbReference type="InterPro" id="IPR000843">
    <property type="entry name" value="HTH_LacI"/>
</dbReference>
<evidence type="ECO:0000256" key="2">
    <source>
        <dbReference type="ARBA" id="ARBA00023015"/>
    </source>
</evidence>
<dbReference type="RefSeq" id="WP_344988990.1">
    <property type="nucleotide sequence ID" value="NZ_BAABCD010000007.1"/>
</dbReference>
<dbReference type="SUPFAM" id="SSF53822">
    <property type="entry name" value="Periplasmic binding protein-like I"/>
    <property type="match status" value="1"/>
</dbReference>
<evidence type="ECO:0000256" key="4">
    <source>
        <dbReference type="ARBA" id="ARBA00023163"/>
    </source>
</evidence>
<evidence type="ECO:0000313" key="7">
    <source>
        <dbReference type="Proteomes" id="UP001595836"/>
    </source>
</evidence>
<dbReference type="InterPro" id="IPR046335">
    <property type="entry name" value="LacI/GalR-like_sensor"/>
</dbReference>
<dbReference type="PANTHER" id="PTHR30146:SF148">
    <property type="entry name" value="HTH-TYPE TRANSCRIPTIONAL REPRESSOR PURR-RELATED"/>
    <property type="match status" value="1"/>
</dbReference>
<evidence type="ECO:0000313" key="6">
    <source>
        <dbReference type="EMBL" id="MFC4753514.1"/>
    </source>
</evidence>
<dbReference type="PANTHER" id="PTHR30146">
    <property type="entry name" value="LACI-RELATED TRANSCRIPTIONAL REPRESSOR"/>
    <property type="match status" value="1"/>
</dbReference>
<feature type="domain" description="HTH lacI-type" evidence="5">
    <location>
        <begin position="7"/>
        <end position="63"/>
    </location>
</feature>
<comment type="caution">
    <text evidence="6">The sequence shown here is derived from an EMBL/GenBank/DDBJ whole genome shotgun (WGS) entry which is preliminary data.</text>
</comment>
<dbReference type="Pfam" id="PF13377">
    <property type="entry name" value="Peripla_BP_3"/>
    <property type="match status" value="1"/>
</dbReference>
<dbReference type="InterPro" id="IPR010982">
    <property type="entry name" value="Lambda_DNA-bd_dom_sf"/>
</dbReference>
<sequence>MRKSGRPTMKDVAKLSEVDVSVVSRVLSSDPKLAITDETRDRVLAAVAELDYRPNRTARALRTSRSGLIAFVLPQKTSEVYFRLVAGAAGQCTELGYQLVVAGINEPEKQLRDYESAGIDGVLIAAGGLDDDELQRWAGSNLPVVAVNRSTDLLPTACDLDYFTASSLAGKHLKDLGHTRPAVLSGPWSQPGSDQRLTGLCEELGVNSDELTAVSSHGIGAAAGYEAGIRLADQLDGETAIFVTTISLAFGLLKALSERGISVPDDVSVLSLHDEELANFTSPALTTIAMPTEQLGATAVSQLLNAIEGRDTPQVVVNDAPVLVARQSTAPASSHQSATHAP</sequence>
<dbReference type="GO" id="GO:0003677">
    <property type="term" value="F:DNA binding"/>
    <property type="evidence" value="ECO:0007669"/>
    <property type="project" value="UniProtKB-KW"/>
</dbReference>
<organism evidence="6 7">
    <name type="scientific">Dietzia aurantiaca</name>
    <dbReference type="NCBI Taxonomy" id="983873"/>
    <lineage>
        <taxon>Bacteria</taxon>
        <taxon>Bacillati</taxon>
        <taxon>Actinomycetota</taxon>
        <taxon>Actinomycetes</taxon>
        <taxon>Mycobacteriales</taxon>
        <taxon>Dietziaceae</taxon>
        <taxon>Dietzia</taxon>
    </lineage>
</organism>
<protein>
    <submittedName>
        <fullName evidence="6">LacI family DNA-binding transcriptional regulator</fullName>
    </submittedName>
</protein>
<dbReference type="EMBL" id="JBHSHP010000007">
    <property type="protein sequence ID" value="MFC4753514.1"/>
    <property type="molecule type" value="Genomic_DNA"/>
</dbReference>
<dbReference type="CDD" id="cd06267">
    <property type="entry name" value="PBP1_LacI_sugar_binding-like"/>
    <property type="match status" value="1"/>
</dbReference>
<gene>
    <name evidence="6" type="ORF">ACFO7U_01810</name>
</gene>
<dbReference type="SUPFAM" id="SSF47413">
    <property type="entry name" value="lambda repressor-like DNA-binding domains"/>
    <property type="match status" value="1"/>
</dbReference>
<dbReference type="CDD" id="cd01392">
    <property type="entry name" value="HTH_LacI"/>
    <property type="match status" value="1"/>
</dbReference>
<evidence type="ECO:0000259" key="5">
    <source>
        <dbReference type="PROSITE" id="PS50932"/>
    </source>
</evidence>
<keyword evidence="7" id="KW-1185">Reference proteome</keyword>
<keyword evidence="4" id="KW-0804">Transcription</keyword>
<keyword evidence="1" id="KW-0678">Repressor</keyword>
<evidence type="ECO:0000256" key="3">
    <source>
        <dbReference type="ARBA" id="ARBA00023125"/>
    </source>
</evidence>
<name>A0ABV9PMC8_9ACTN</name>
<dbReference type="Gene3D" id="1.10.260.40">
    <property type="entry name" value="lambda repressor-like DNA-binding domains"/>
    <property type="match status" value="1"/>
</dbReference>
<evidence type="ECO:0000256" key="1">
    <source>
        <dbReference type="ARBA" id="ARBA00022491"/>
    </source>
</evidence>
<accession>A0ABV9PMC8</accession>
<dbReference type="SMART" id="SM00354">
    <property type="entry name" value="HTH_LACI"/>
    <property type="match status" value="1"/>
</dbReference>